<dbReference type="Proteomes" id="UP000002382">
    <property type="component" value="Chromosome"/>
</dbReference>
<keyword evidence="3" id="KW-0949">S-adenosyl-L-methionine</keyword>
<protein>
    <submittedName>
        <fullName evidence="8">Radical SAM domain protein</fullName>
    </submittedName>
</protein>
<keyword evidence="6" id="KW-0411">Iron-sulfur</keyword>
<dbReference type="InterPro" id="IPR023885">
    <property type="entry name" value="4Fe4S-binding_SPASM_dom"/>
</dbReference>
<name>C5CG41_KOSOT</name>
<dbReference type="Pfam" id="PF04055">
    <property type="entry name" value="Radical_SAM"/>
    <property type="match status" value="1"/>
</dbReference>
<dbReference type="PROSITE" id="PS51918">
    <property type="entry name" value="RADICAL_SAM"/>
    <property type="match status" value="1"/>
</dbReference>
<evidence type="ECO:0000259" key="7">
    <source>
        <dbReference type="PROSITE" id="PS51918"/>
    </source>
</evidence>
<dbReference type="NCBIfam" id="TIGR04085">
    <property type="entry name" value="rSAM_more_4Fe4S"/>
    <property type="match status" value="1"/>
</dbReference>
<dbReference type="SFLD" id="SFLDS00029">
    <property type="entry name" value="Radical_SAM"/>
    <property type="match status" value="1"/>
</dbReference>
<dbReference type="SFLD" id="SFLDG01386">
    <property type="entry name" value="main_SPASM_domain-containing"/>
    <property type="match status" value="1"/>
</dbReference>
<proteinExistence type="predicted"/>
<dbReference type="KEGG" id="kol:Kole_0770"/>
<feature type="domain" description="Radical SAM core" evidence="7">
    <location>
        <begin position="79"/>
        <end position="313"/>
    </location>
</feature>
<dbReference type="GO" id="GO:0016491">
    <property type="term" value="F:oxidoreductase activity"/>
    <property type="evidence" value="ECO:0007669"/>
    <property type="project" value="InterPro"/>
</dbReference>
<keyword evidence="9" id="KW-1185">Reference proteome</keyword>
<dbReference type="Gene3D" id="3.20.20.70">
    <property type="entry name" value="Aldolase class I"/>
    <property type="match status" value="1"/>
</dbReference>
<evidence type="ECO:0000256" key="1">
    <source>
        <dbReference type="ARBA" id="ARBA00001966"/>
    </source>
</evidence>
<dbReference type="InterPro" id="IPR058240">
    <property type="entry name" value="rSAM_sf"/>
</dbReference>
<dbReference type="InterPro" id="IPR007197">
    <property type="entry name" value="rSAM"/>
</dbReference>
<dbReference type="PANTHER" id="PTHR43273:SF8">
    <property type="entry name" value="RADICAL SAM DOMAIN PROTEIN"/>
    <property type="match status" value="1"/>
</dbReference>
<reference evidence="8 9" key="2">
    <citation type="journal article" date="2011" name="J. Bacteriol.">
        <title>Genome Sequence of Kosmotoga olearia Strain TBF 19.5.1, a Thermophilic Bacterium with a Wide Growth Temperature Range, Isolated from the Troll B Oil Platform in the North Sea.</title>
        <authorList>
            <person name="Swithers K.S."/>
            <person name="Dipippo J.L."/>
            <person name="Bruce D.C."/>
            <person name="Detter C."/>
            <person name="Tapia R."/>
            <person name="Han S."/>
            <person name="Goodwin L.A."/>
            <person name="Han J."/>
            <person name="Woyke T."/>
            <person name="Pitluck S."/>
            <person name="Pennacchio L."/>
            <person name="Nolan M."/>
            <person name="Mikhailova N."/>
            <person name="Land M.L."/>
            <person name="Nesbo C.L."/>
            <person name="Gogarten J.P."/>
            <person name="Noll K.M."/>
        </authorList>
    </citation>
    <scope>NUCLEOTIDE SEQUENCE [LARGE SCALE GENOMIC DNA]</scope>
    <source>
        <strain evidence="9">ATCC BAA-1733 / DSM 21960 / TBF 19.5.1</strain>
    </source>
</reference>
<dbReference type="SFLD" id="SFLDG01067">
    <property type="entry name" value="SPASM/twitch_domain_containing"/>
    <property type="match status" value="1"/>
</dbReference>
<evidence type="ECO:0000256" key="2">
    <source>
        <dbReference type="ARBA" id="ARBA00022485"/>
    </source>
</evidence>
<dbReference type="GO" id="GO:0051539">
    <property type="term" value="F:4 iron, 4 sulfur cluster binding"/>
    <property type="evidence" value="ECO:0007669"/>
    <property type="project" value="UniProtKB-KW"/>
</dbReference>
<dbReference type="CDD" id="cd01335">
    <property type="entry name" value="Radical_SAM"/>
    <property type="match status" value="1"/>
</dbReference>
<evidence type="ECO:0000256" key="6">
    <source>
        <dbReference type="ARBA" id="ARBA00023014"/>
    </source>
</evidence>
<dbReference type="SFLD" id="SFLDG01384">
    <property type="entry name" value="thioether_bond_formation_requi"/>
    <property type="match status" value="1"/>
</dbReference>
<organism evidence="8 9">
    <name type="scientific">Kosmotoga olearia (strain ATCC BAA-1733 / DSM 21960 / TBF 19.5.1)</name>
    <dbReference type="NCBI Taxonomy" id="521045"/>
    <lineage>
        <taxon>Bacteria</taxon>
        <taxon>Thermotogati</taxon>
        <taxon>Thermotogota</taxon>
        <taxon>Thermotogae</taxon>
        <taxon>Kosmotogales</taxon>
        <taxon>Kosmotogaceae</taxon>
        <taxon>Kosmotoga</taxon>
    </lineage>
</organism>
<dbReference type="OrthoDB" id="48523at2"/>
<dbReference type="Pfam" id="PF13186">
    <property type="entry name" value="SPASM"/>
    <property type="match status" value="1"/>
</dbReference>
<dbReference type="RefSeq" id="WP_015868147.1">
    <property type="nucleotide sequence ID" value="NC_012785.1"/>
</dbReference>
<evidence type="ECO:0000313" key="8">
    <source>
        <dbReference type="EMBL" id="ACR79482.1"/>
    </source>
</evidence>
<dbReference type="InterPro" id="IPR000385">
    <property type="entry name" value="MoaA_NifB_PqqE_Fe-S-bd_CS"/>
</dbReference>
<comment type="cofactor">
    <cofactor evidence="1">
        <name>[4Fe-4S] cluster</name>
        <dbReference type="ChEBI" id="CHEBI:49883"/>
    </cofactor>
</comment>
<reference evidence="8 9" key="1">
    <citation type="submission" date="2009-06" db="EMBL/GenBank/DDBJ databases">
        <title>Complete sequence of Thermotogales bacterium TBF 19.5.1.</title>
        <authorList>
            <consortium name="US DOE Joint Genome Institute"/>
            <person name="Lucas S."/>
            <person name="Copeland A."/>
            <person name="Lapidus A."/>
            <person name="Glavina del Rio T."/>
            <person name="Tice H."/>
            <person name="Bruce D."/>
            <person name="Goodwin L."/>
            <person name="Pitluck S."/>
            <person name="Chertkov O."/>
            <person name="Brettin T."/>
            <person name="Detter J.C."/>
            <person name="Han C."/>
            <person name="Schmutz J."/>
            <person name="Larimer F."/>
            <person name="Land M."/>
            <person name="Hauser L."/>
            <person name="Kyrpides N."/>
            <person name="Ovchinnikova G."/>
            <person name="Noll K."/>
        </authorList>
    </citation>
    <scope>NUCLEOTIDE SEQUENCE [LARGE SCALE GENOMIC DNA]</scope>
    <source>
        <strain evidence="9">ATCC BAA-1733 / DSM 21960 / TBF 19.5.1</strain>
    </source>
</reference>
<evidence type="ECO:0000313" key="9">
    <source>
        <dbReference type="Proteomes" id="UP000002382"/>
    </source>
</evidence>
<dbReference type="PANTHER" id="PTHR43273">
    <property type="entry name" value="ANAEROBIC SULFATASE-MATURATING ENZYME HOMOLOG ASLB-RELATED"/>
    <property type="match status" value="1"/>
</dbReference>
<evidence type="ECO:0000256" key="5">
    <source>
        <dbReference type="ARBA" id="ARBA00023004"/>
    </source>
</evidence>
<dbReference type="PROSITE" id="PS01305">
    <property type="entry name" value="MOAA_NIFB_PQQE"/>
    <property type="match status" value="1"/>
</dbReference>
<dbReference type="HOGENOM" id="CLU_009273_3_3_0"/>
<gene>
    <name evidence="8" type="ordered locus">Kole_0770</name>
</gene>
<keyword evidence="4" id="KW-0479">Metal-binding</keyword>
<dbReference type="eggNOG" id="COG0641">
    <property type="taxonomic scope" value="Bacteria"/>
</dbReference>
<dbReference type="InterPro" id="IPR023867">
    <property type="entry name" value="Sulphatase_maturase_rSAM"/>
</dbReference>
<dbReference type="SUPFAM" id="SSF102114">
    <property type="entry name" value="Radical SAM enzymes"/>
    <property type="match status" value="1"/>
</dbReference>
<evidence type="ECO:0000256" key="3">
    <source>
        <dbReference type="ARBA" id="ARBA00022691"/>
    </source>
</evidence>
<dbReference type="AlphaFoldDB" id="C5CG41"/>
<sequence>MNHYVNREIEYYTTSLLGKNFVFFPETISLLEIDNKLFELLKKGETYQNIVLPKEVLEIFEQYGRLNKTKSEETKLKQVTHFRGLTLDVTQECNMRCAYCYENSKEFDRLSRMDSETAKKAIIKLLKPDMDNQRRRLTFFGGEPLLNFDLIEMIVSYVEKMWPDRFSFGITTNATLIDTKIADFLTKKKFSVLVSLDGLERTQNILRPLKDSENSFIKTIHGIKLLNEKGLKPSIRCTSTSVNSDLSNFAEVFKELSIRKLYVAVVSTSNEHMIPESFELTSSYQKLYEYFRHKNGTFLGLVSSTAKKIESKEFSANCTAGRTMVTLASNGDVYICHRKVGVSSFFIGNVISNTFEEIVLTSKSKLNKLSSKIEECKNCWARNLCSGICMATIGLPEKHFRVYCEFVKKAIELSFVEVARKKSNSVPTTTGS</sequence>
<dbReference type="STRING" id="521045.Kole_0770"/>
<accession>C5CG41</accession>
<evidence type="ECO:0000256" key="4">
    <source>
        <dbReference type="ARBA" id="ARBA00022723"/>
    </source>
</evidence>
<keyword evidence="5" id="KW-0408">Iron</keyword>
<dbReference type="EMBL" id="CP001634">
    <property type="protein sequence ID" value="ACR79482.1"/>
    <property type="molecule type" value="Genomic_DNA"/>
</dbReference>
<dbReference type="InterPro" id="IPR013785">
    <property type="entry name" value="Aldolase_TIM"/>
</dbReference>
<dbReference type="GO" id="GO:0046872">
    <property type="term" value="F:metal ion binding"/>
    <property type="evidence" value="ECO:0007669"/>
    <property type="project" value="UniProtKB-KW"/>
</dbReference>
<keyword evidence="2" id="KW-0004">4Fe-4S</keyword>